<evidence type="ECO:0000313" key="4">
    <source>
        <dbReference type="EMBL" id="RYJ61241.1"/>
    </source>
</evidence>
<dbReference type="EMBL" id="RWYU02000006">
    <property type="protein sequence ID" value="RYJ61241.1"/>
    <property type="molecule type" value="Genomic_DNA"/>
</dbReference>
<evidence type="ECO:0000256" key="1">
    <source>
        <dbReference type="ARBA" id="ARBA00004328"/>
    </source>
</evidence>
<dbReference type="Pfam" id="PF05065">
    <property type="entry name" value="Phage_capsid"/>
    <property type="match status" value="1"/>
</dbReference>
<feature type="domain" description="Phage capsid-like C-terminal" evidence="3">
    <location>
        <begin position="95"/>
        <end position="354"/>
    </location>
</feature>
<dbReference type="SUPFAM" id="SSF56563">
    <property type="entry name" value="Major capsid protein gp5"/>
    <property type="match status" value="1"/>
</dbReference>
<feature type="coiled-coil region" evidence="2">
    <location>
        <begin position="9"/>
        <end position="43"/>
    </location>
</feature>
<evidence type="ECO:0000259" key="3">
    <source>
        <dbReference type="Pfam" id="PF05065"/>
    </source>
</evidence>
<organism evidence="4 5">
    <name type="scientific">Pseudomonas songnenensis</name>
    <dbReference type="NCBI Taxonomy" id="1176259"/>
    <lineage>
        <taxon>Bacteria</taxon>
        <taxon>Pseudomonadati</taxon>
        <taxon>Pseudomonadota</taxon>
        <taxon>Gammaproteobacteria</taxon>
        <taxon>Pseudomonadales</taxon>
        <taxon>Pseudomonadaceae</taxon>
        <taxon>Pseudomonas</taxon>
    </lineage>
</organism>
<dbReference type="OrthoDB" id="637859at2"/>
<dbReference type="InterPro" id="IPR054612">
    <property type="entry name" value="Phage_capsid-like_C"/>
</dbReference>
<dbReference type="Proteomes" id="UP000282800">
    <property type="component" value="Unassembled WGS sequence"/>
</dbReference>
<gene>
    <name evidence="4" type="ORF">EJA06_015205</name>
</gene>
<accession>A0A482U3M9</accession>
<dbReference type="Gene3D" id="3.30.2320.10">
    <property type="entry name" value="hypothetical protein PF0899 domain"/>
    <property type="match status" value="1"/>
</dbReference>
<sequence>MTDYAEQVKNELEKINDFAHGRMKDFEKEISGMKEQMIDLAQKGGIPNGFGVKANNESVAAQFVQSPQFKSMLTGAPTTGRVEVKATITSATHDVQAERAPGLFNNPQRALSLLSVLPSLAVNTGVFEFMQLNGYVNAAAVQVLEGDVKAEASLPTQIVQANISTIAHWIKASNQILADAPALSMQIDNLLRYGVTAKLESELINGAGGTGKILGLVPQATAFVPTLTAKADKIGEAKAAMEADGWVPSLIVMNPADWFVIASERATDEQYVLGSPRDPAGPSLWGVPVLTTPAIASGTTLILDQSQVAVLNREGVTVMASREDGTNFTTNQTTILAEARYGLAVFATGAVRKIVDA</sequence>
<comment type="subcellular location">
    <subcellularLocation>
        <location evidence="1">Virion</location>
    </subcellularLocation>
</comment>
<protein>
    <submittedName>
        <fullName evidence="4">Phage major capsid protein</fullName>
    </submittedName>
</protein>
<dbReference type="NCBIfam" id="TIGR01554">
    <property type="entry name" value="major_cap_HK97"/>
    <property type="match status" value="1"/>
</dbReference>
<dbReference type="RefSeq" id="WP_126189936.1">
    <property type="nucleotide sequence ID" value="NZ_RWYU02000006.1"/>
</dbReference>
<name>A0A482U3M9_9PSED</name>
<keyword evidence="2" id="KW-0175">Coiled coil</keyword>
<dbReference type="Gene3D" id="3.30.2400.10">
    <property type="entry name" value="Major capsid protein gp5"/>
    <property type="match status" value="1"/>
</dbReference>
<proteinExistence type="predicted"/>
<comment type="caution">
    <text evidence="4">The sequence shown here is derived from an EMBL/GenBank/DDBJ whole genome shotgun (WGS) entry which is preliminary data.</text>
</comment>
<evidence type="ECO:0000256" key="2">
    <source>
        <dbReference type="SAM" id="Coils"/>
    </source>
</evidence>
<evidence type="ECO:0000313" key="5">
    <source>
        <dbReference type="Proteomes" id="UP000282800"/>
    </source>
</evidence>
<reference evidence="4 5" key="1">
    <citation type="submission" date="2019-01" db="EMBL/GenBank/DDBJ databases">
        <title>High-quality draft genome of. Pseudomonas songnenensis str. L103, a full-fledged denitrifier isolated from 100 meters deep aquifer in a heavily nitrogen fertilized agricultural area.</title>
        <authorList>
            <person name="Liu M."/>
            <person name="Liu B."/>
        </authorList>
    </citation>
    <scope>NUCLEOTIDE SEQUENCE [LARGE SCALE GENOMIC DNA]</scope>
    <source>
        <strain evidence="4 5">L103</strain>
    </source>
</reference>
<dbReference type="InterPro" id="IPR024455">
    <property type="entry name" value="Phage_capsid"/>
</dbReference>
<dbReference type="AlphaFoldDB" id="A0A482U3M9"/>